<feature type="region of interest" description="Disordered" evidence="1">
    <location>
        <begin position="36"/>
        <end position="69"/>
    </location>
</feature>
<accession>A0A0C2STK1</accession>
<organism evidence="2 3">
    <name type="scientific">Amanita muscaria (strain Koide BX008)</name>
    <dbReference type="NCBI Taxonomy" id="946122"/>
    <lineage>
        <taxon>Eukaryota</taxon>
        <taxon>Fungi</taxon>
        <taxon>Dikarya</taxon>
        <taxon>Basidiomycota</taxon>
        <taxon>Agaricomycotina</taxon>
        <taxon>Agaricomycetes</taxon>
        <taxon>Agaricomycetidae</taxon>
        <taxon>Agaricales</taxon>
        <taxon>Pluteineae</taxon>
        <taxon>Amanitaceae</taxon>
        <taxon>Amanita</taxon>
    </lineage>
</organism>
<sequence>MATRDRRSVSYKLQTCSVWPLALTFIPLKHDANSTAVRGYGQGPRSSASNESPTRRTMHYVGSDTSGKRHQVCCGCSLYVKSTFPFGYREYLHA</sequence>
<name>A0A0C2STK1_AMAMK</name>
<dbReference type="AlphaFoldDB" id="A0A0C2STK1"/>
<evidence type="ECO:0000313" key="2">
    <source>
        <dbReference type="EMBL" id="KIL66705.1"/>
    </source>
</evidence>
<protein>
    <submittedName>
        <fullName evidence="2">Uncharacterized protein</fullName>
    </submittedName>
</protein>
<dbReference type="HOGENOM" id="CLU_2385675_0_0_1"/>
<evidence type="ECO:0000256" key="1">
    <source>
        <dbReference type="SAM" id="MobiDB-lite"/>
    </source>
</evidence>
<gene>
    <name evidence="2" type="ORF">M378DRAFT_160728</name>
</gene>
<proteinExistence type="predicted"/>
<dbReference type="EMBL" id="KN818235">
    <property type="protein sequence ID" value="KIL66705.1"/>
    <property type="molecule type" value="Genomic_DNA"/>
</dbReference>
<keyword evidence="3" id="KW-1185">Reference proteome</keyword>
<dbReference type="Proteomes" id="UP000054549">
    <property type="component" value="Unassembled WGS sequence"/>
</dbReference>
<reference evidence="2 3" key="1">
    <citation type="submission" date="2014-04" db="EMBL/GenBank/DDBJ databases">
        <title>Evolutionary Origins and Diversification of the Mycorrhizal Mutualists.</title>
        <authorList>
            <consortium name="DOE Joint Genome Institute"/>
            <consortium name="Mycorrhizal Genomics Consortium"/>
            <person name="Kohler A."/>
            <person name="Kuo A."/>
            <person name="Nagy L.G."/>
            <person name="Floudas D."/>
            <person name="Copeland A."/>
            <person name="Barry K.W."/>
            <person name="Cichocki N."/>
            <person name="Veneault-Fourrey C."/>
            <person name="LaButti K."/>
            <person name="Lindquist E.A."/>
            <person name="Lipzen A."/>
            <person name="Lundell T."/>
            <person name="Morin E."/>
            <person name="Murat C."/>
            <person name="Riley R."/>
            <person name="Ohm R."/>
            <person name="Sun H."/>
            <person name="Tunlid A."/>
            <person name="Henrissat B."/>
            <person name="Grigoriev I.V."/>
            <person name="Hibbett D.S."/>
            <person name="Martin F."/>
        </authorList>
    </citation>
    <scope>NUCLEOTIDE SEQUENCE [LARGE SCALE GENOMIC DNA]</scope>
    <source>
        <strain evidence="2 3">Koide BX008</strain>
    </source>
</reference>
<evidence type="ECO:0000313" key="3">
    <source>
        <dbReference type="Proteomes" id="UP000054549"/>
    </source>
</evidence>
<dbReference type="InParanoid" id="A0A0C2STK1"/>